<gene>
    <name evidence="6" type="ORF">METZ01_LOCUS84352</name>
</gene>
<sequence>MNEETQVYPLEPSPDQMRVMVDRAAERVIDHIASLPRQPASYAADQADVRARTGALAESLPERGADLDGLLDILFREAIPLSFNTAAPGYLAYIPGGGVFPSALADLIANAVNRYVGVWIAAPGLAQLELNVVRWFCEIVGYPPSSGGILTSGGSLASFTAVVTARRERLPDDFLAGTIYTSDQTHHSVRKAAVLAGFPEDNVREVATNEAYEIRLDDLRRRIAEDREGGLQPFMLVTSAGTTNTGAVDDLGGAADVAEAEGLWLHVDAAYGGFFMLTERGKESMRGIERADSIVLDPHKGLFLPYGNGSLLVRDPEALRRAHTTFADYMPEMQQDTDLVDFCQISPELSRDFRGLRAWLPIKLFGIDAFRSSLDEKLDLAQWATDRLRELPDMEVLAEPRLSLTAFRWAPAGYSEDGLNDLNRELLTCVNARQNVYITGTMLRGRYALRICVLSFRTHRDRMAQCIVDIRECMEALA</sequence>
<dbReference type="InterPro" id="IPR015421">
    <property type="entry name" value="PyrdxlP-dep_Trfase_major"/>
</dbReference>
<dbReference type="InterPro" id="IPR010977">
    <property type="entry name" value="Aromatic_deC"/>
</dbReference>
<evidence type="ECO:0000313" key="6">
    <source>
        <dbReference type="EMBL" id="SVA31498.1"/>
    </source>
</evidence>
<dbReference type="GO" id="GO:0019752">
    <property type="term" value="P:carboxylic acid metabolic process"/>
    <property type="evidence" value="ECO:0007669"/>
    <property type="project" value="InterPro"/>
</dbReference>
<accession>A0A381UV75</accession>
<dbReference type="GO" id="GO:0005737">
    <property type="term" value="C:cytoplasm"/>
    <property type="evidence" value="ECO:0007669"/>
    <property type="project" value="TreeGrafter"/>
</dbReference>
<comment type="cofactor">
    <cofactor evidence="1">
        <name>pyridoxal 5'-phosphate</name>
        <dbReference type="ChEBI" id="CHEBI:597326"/>
    </cofactor>
</comment>
<dbReference type="SUPFAM" id="SSF53383">
    <property type="entry name" value="PLP-dependent transferases"/>
    <property type="match status" value="1"/>
</dbReference>
<dbReference type="InterPro" id="IPR015424">
    <property type="entry name" value="PyrdxlP-dep_Trfase"/>
</dbReference>
<organism evidence="6">
    <name type="scientific">marine metagenome</name>
    <dbReference type="NCBI Taxonomy" id="408172"/>
    <lineage>
        <taxon>unclassified sequences</taxon>
        <taxon>metagenomes</taxon>
        <taxon>ecological metagenomes</taxon>
    </lineage>
</organism>
<dbReference type="GO" id="GO:0016831">
    <property type="term" value="F:carboxy-lyase activity"/>
    <property type="evidence" value="ECO:0007669"/>
    <property type="project" value="UniProtKB-KW"/>
</dbReference>
<dbReference type="GO" id="GO:0030170">
    <property type="term" value="F:pyridoxal phosphate binding"/>
    <property type="evidence" value="ECO:0007669"/>
    <property type="project" value="InterPro"/>
</dbReference>
<reference evidence="6" key="1">
    <citation type="submission" date="2018-05" db="EMBL/GenBank/DDBJ databases">
        <authorList>
            <person name="Lanie J.A."/>
            <person name="Ng W.-L."/>
            <person name="Kazmierczak K.M."/>
            <person name="Andrzejewski T.M."/>
            <person name="Davidsen T.M."/>
            <person name="Wayne K.J."/>
            <person name="Tettelin H."/>
            <person name="Glass J.I."/>
            <person name="Rusch D."/>
            <person name="Podicherti R."/>
            <person name="Tsui H.-C.T."/>
            <person name="Winkler M.E."/>
        </authorList>
    </citation>
    <scope>NUCLEOTIDE SEQUENCE</scope>
</reference>
<evidence type="ECO:0000256" key="5">
    <source>
        <dbReference type="ARBA" id="ARBA00023239"/>
    </source>
</evidence>
<dbReference type="Pfam" id="PF00282">
    <property type="entry name" value="Pyridoxal_deC"/>
    <property type="match status" value="1"/>
</dbReference>
<feature type="non-terminal residue" evidence="6">
    <location>
        <position position="478"/>
    </location>
</feature>
<evidence type="ECO:0000256" key="4">
    <source>
        <dbReference type="ARBA" id="ARBA00022898"/>
    </source>
</evidence>
<dbReference type="PRINTS" id="PR00800">
    <property type="entry name" value="YHDCRBOXLASE"/>
</dbReference>
<dbReference type="GO" id="GO:0006520">
    <property type="term" value="P:amino acid metabolic process"/>
    <property type="evidence" value="ECO:0007669"/>
    <property type="project" value="InterPro"/>
</dbReference>
<evidence type="ECO:0008006" key="7">
    <source>
        <dbReference type="Google" id="ProtNLM"/>
    </source>
</evidence>
<protein>
    <recommendedName>
        <fullName evidence="7">Decarboxylase</fullName>
    </recommendedName>
</protein>
<evidence type="ECO:0000256" key="2">
    <source>
        <dbReference type="ARBA" id="ARBA00009533"/>
    </source>
</evidence>
<evidence type="ECO:0000256" key="1">
    <source>
        <dbReference type="ARBA" id="ARBA00001933"/>
    </source>
</evidence>
<comment type="similarity">
    <text evidence="2">Belongs to the group II decarboxylase family.</text>
</comment>
<dbReference type="InterPro" id="IPR015422">
    <property type="entry name" value="PyrdxlP-dep_Trfase_small"/>
</dbReference>
<name>A0A381UV75_9ZZZZ</name>
<dbReference type="PANTHER" id="PTHR11999">
    <property type="entry name" value="GROUP II PYRIDOXAL-5-PHOSPHATE DECARBOXYLASE"/>
    <property type="match status" value="1"/>
</dbReference>
<dbReference type="Gene3D" id="3.40.640.10">
    <property type="entry name" value="Type I PLP-dependent aspartate aminotransferase-like (Major domain)"/>
    <property type="match status" value="1"/>
</dbReference>
<dbReference type="AlphaFoldDB" id="A0A381UV75"/>
<evidence type="ECO:0000256" key="3">
    <source>
        <dbReference type="ARBA" id="ARBA00022793"/>
    </source>
</evidence>
<keyword evidence="4" id="KW-0663">Pyridoxal phosphate</keyword>
<proteinExistence type="inferred from homology"/>
<dbReference type="Gene3D" id="3.90.1150.10">
    <property type="entry name" value="Aspartate Aminotransferase, domain 1"/>
    <property type="match status" value="1"/>
</dbReference>
<dbReference type="InterPro" id="IPR002129">
    <property type="entry name" value="PyrdxlP-dep_de-COase"/>
</dbReference>
<dbReference type="PANTHER" id="PTHR11999:SF70">
    <property type="entry name" value="MIP05841P"/>
    <property type="match status" value="1"/>
</dbReference>
<dbReference type="EMBL" id="UINC01007114">
    <property type="protein sequence ID" value="SVA31498.1"/>
    <property type="molecule type" value="Genomic_DNA"/>
</dbReference>
<keyword evidence="3" id="KW-0210">Decarboxylase</keyword>
<keyword evidence="5" id="KW-0456">Lyase</keyword>